<dbReference type="RefSeq" id="WP_126658608.1">
    <property type="nucleotide sequence ID" value="NZ_RYYR01000008.1"/>
</dbReference>
<name>A0A3S0R6Z0_9BACI</name>
<dbReference type="AlphaFoldDB" id="A0A3S0R6Z0"/>
<dbReference type="Proteomes" id="UP000287910">
    <property type="component" value="Unassembled WGS sequence"/>
</dbReference>
<organism evidence="1 2">
    <name type="scientific">Lysinibacillus antri</name>
    <dbReference type="NCBI Taxonomy" id="2498145"/>
    <lineage>
        <taxon>Bacteria</taxon>
        <taxon>Bacillati</taxon>
        <taxon>Bacillota</taxon>
        <taxon>Bacilli</taxon>
        <taxon>Bacillales</taxon>
        <taxon>Bacillaceae</taxon>
        <taxon>Lysinibacillus</taxon>
    </lineage>
</organism>
<accession>A0A3S0R6Z0</accession>
<comment type="caution">
    <text evidence="1">The sequence shown here is derived from an EMBL/GenBank/DDBJ whole genome shotgun (WGS) entry which is preliminary data.</text>
</comment>
<proteinExistence type="predicted"/>
<protein>
    <submittedName>
        <fullName evidence="1">Uncharacterized protein</fullName>
    </submittedName>
</protein>
<evidence type="ECO:0000313" key="1">
    <source>
        <dbReference type="EMBL" id="RUL54025.1"/>
    </source>
</evidence>
<sequence>MKFSNEQLQTMIAEQPIGETYPYNTNDKEQIENYIQNLFYIISRSKSIKCEAIFDHYGSGYASYVDFFCYKKDGSSKINEKYIEKDSLTSIQLEGLVIYISRLAPVAIIGKDIRHKAIINTEEIQDEFFSGMSMISRPQEVINEPPPFMVEEFREIKQKLADAGYSILEKEYLSQPLPFKTKIQTFTDPRHYTVFDAFFYWMD</sequence>
<keyword evidence="2" id="KW-1185">Reference proteome</keyword>
<evidence type="ECO:0000313" key="2">
    <source>
        <dbReference type="Proteomes" id="UP000287910"/>
    </source>
</evidence>
<gene>
    <name evidence="1" type="ORF">EK386_07810</name>
</gene>
<dbReference type="EMBL" id="RYYR01000008">
    <property type="protein sequence ID" value="RUL54025.1"/>
    <property type="molecule type" value="Genomic_DNA"/>
</dbReference>
<reference evidence="1 2" key="1">
    <citation type="submission" date="2018-12" db="EMBL/GenBank/DDBJ databases">
        <title>Lysinibacillus antri sp. nov., isolated from a cave soil.</title>
        <authorList>
            <person name="Narsing Rao M.P."/>
            <person name="Zhang H."/>
            <person name="Dong Z.-Y."/>
            <person name="Niu X.-K."/>
            <person name="Zhang K."/>
            <person name="Fang B.-Z."/>
            <person name="Kang Y.-Q."/>
            <person name="Xiao M."/>
            <person name="Li W.-J."/>
        </authorList>
    </citation>
    <scope>NUCLEOTIDE SEQUENCE [LARGE SCALE GENOMIC DNA]</scope>
    <source>
        <strain evidence="1 2">SYSU K30002</strain>
    </source>
</reference>